<evidence type="ECO:0000313" key="2">
    <source>
        <dbReference type="Proteomes" id="UP001148838"/>
    </source>
</evidence>
<gene>
    <name evidence="1" type="ORF">ANN_25829</name>
</gene>
<accession>A0ABQ8S4P2</accession>
<evidence type="ECO:0000313" key="1">
    <source>
        <dbReference type="EMBL" id="KAJ4428836.1"/>
    </source>
</evidence>
<name>A0ABQ8S4P2_PERAM</name>
<proteinExistence type="predicted"/>
<protein>
    <submittedName>
        <fullName evidence="1">Uncharacterized protein</fullName>
    </submittedName>
</protein>
<dbReference type="InterPro" id="IPR036397">
    <property type="entry name" value="RNaseH_sf"/>
</dbReference>
<dbReference type="Proteomes" id="UP001148838">
    <property type="component" value="Unassembled WGS sequence"/>
</dbReference>
<organism evidence="1 2">
    <name type="scientific">Periplaneta americana</name>
    <name type="common">American cockroach</name>
    <name type="synonym">Blatta americana</name>
    <dbReference type="NCBI Taxonomy" id="6978"/>
    <lineage>
        <taxon>Eukaryota</taxon>
        <taxon>Metazoa</taxon>
        <taxon>Ecdysozoa</taxon>
        <taxon>Arthropoda</taxon>
        <taxon>Hexapoda</taxon>
        <taxon>Insecta</taxon>
        <taxon>Pterygota</taxon>
        <taxon>Neoptera</taxon>
        <taxon>Polyneoptera</taxon>
        <taxon>Dictyoptera</taxon>
        <taxon>Blattodea</taxon>
        <taxon>Blattoidea</taxon>
        <taxon>Blattidae</taxon>
        <taxon>Blattinae</taxon>
        <taxon>Periplaneta</taxon>
    </lineage>
</organism>
<sequence>MLISGKFKFTCVNHQNFRYWSGQNPRELHEKPLHNDRVTAWCAVARVGIPGPYFFEEDGATVTVNSQRYSFMINNFLAPILNALQIDQLRLIYEGRPEMKTTFKTAHHVDIKSSCILIEHAALDPLYTTAGMRLSSYGKCLPVARSNDRNKAQLALVPLPQIINHNAFHFVLQTKKYGAQLATQQIDKKEKN</sequence>
<dbReference type="Gene3D" id="3.30.420.10">
    <property type="entry name" value="Ribonuclease H-like superfamily/Ribonuclease H"/>
    <property type="match status" value="1"/>
</dbReference>
<keyword evidence="2" id="KW-1185">Reference proteome</keyword>
<comment type="caution">
    <text evidence="1">The sequence shown here is derived from an EMBL/GenBank/DDBJ whole genome shotgun (WGS) entry which is preliminary data.</text>
</comment>
<reference evidence="1 2" key="1">
    <citation type="journal article" date="2022" name="Allergy">
        <title>Genome assembly and annotation of Periplaneta americana reveal a comprehensive cockroach allergen profile.</title>
        <authorList>
            <person name="Wang L."/>
            <person name="Xiong Q."/>
            <person name="Saelim N."/>
            <person name="Wang L."/>
            <person name="Nong W."/>
            <person name="Wan A.T."/>
            <person name="Shi M."/>
            <person name="Liu X."/>
            <person name="Cao Q."/>
            <person name="Hui J.H.L."/>
            <person name="Sookrung N."/>
            <person name="Leung T.F."/>
            <person name="Tungtrongchitr A."/>
            <person name="Tsui S.K.W."/>
        </authorList>
    </citation>
    <scope>NUCLEOTIDE SEQUENCE [LARGE SCALE GENOMIC DNA]</scope>
    <source>
        <strain evidence="1">PWHHKU_190912</strain>
    </source>
</reference>
<dbReference type="EMBL" id="JAJSOF020000036">
    <property type="protein sequence ID" value="KAJ4428836.1"/>
    <property type="molecule type" value="Genomic_DNA"/>
</dbReference>